<protein>
    <recommendedName>
        <fullName evidence="3">beta-lactamase</fullName>
        <ecNumber evidence="3">3.5.2.6</ecNumber>
    </recommendedName>
</protein>
<dbReference type="PANTHER" id="PTHR35333">
    <property type="entry name" value="BETA-LACTAMASE"/>
    <property type="match status" value="1"/>
</dbReference>
<dbReference type="InterPro" id="IPR012338">
    <property type="entry name" value="Beta-lactam/transpept-like"/>
</dbReference>
<accession>A0A848QKI2</accession>
<evidence type="ECO:0000256" key="4">
    <source>
        <dbReference type="SAM" id="SignalP"/>
    </source>
</evidence>
<keyword evidence="6" id="KW-0378">Hydrolase</keyword>
<sequence length="385" mass="41033">MIFRAALAKALCALSCIALAACGTSGEDDITAAQPQGEATESPVAVPALPAEQVALDAQLKSNAAAFDGVIGLAVRDVERDRLIHYNGERLLPQQSLSKLWVALAALQRVDTGELDLNESVSVFRSDLTVFHQPIRKIVLARGAFHTNYADLLRRAITESDNTANDMLLKRVGGPPGVRNSLISAGLDGIKFGPGEREMQSALAGLEWDPSFSIGKRFFEARKAVPAAQRKVIFDEYVADPVDGATPNAIALALAKLAKGELLQPETTALMLGLLDDVKSGPNRLKGGVPSGWSIGHKTGTGQVLDIVPPGVIGDQTGYNDVGILTAPDGHRYAIVVLIGRTATPVPERMELMHRIVTATVAYHYRAKGQGVPEQMLPKPTEDTL</sequence>
<evidence type="ECO:0000256" key="2">
    <source>
        <dbReference type="ARBA" id="ARBA00009009"/>
    </source>
</evidence>
<name>A0A848QKI2_9SPHN</name>
<proteinExistence type="inferred from homology"/>
<dbReference type="SUPFAM" id="SSF56601">
    <property type="entry name" value="beta-lactamase/transpeptidase-like"/>
    <property type="match status" value="1"/>
</dbReference>
<dbReference type="PRINTS" id="PR00118">
    <property type="entry name" value="BLACTAMASEA"/>
</dbReference>
<comment type="similarity">
    <text evidence="2">Belongs to the class-A beta-lactamase family.</text>
</comment>
<keyword evidence="7" id="KW-1185">Reference proteome</keyword>
<feature type="signal peptide" evidence="4">
    <location>
        <begin position="1"/>
        <end position="20"/>
    </location>
</feature>
<dbReference type="PANTHER" id="PTHR35333:SF3">
    <property type="entry name" value="BETA-LACTAMASE-TYPE TRANSPEPTIDASE FOLD CONTAINING PROTEIN"/>
    <property type="match status" value="1"/>
</dbReference>
<evidence type="ECO:0000313" key="6">
    <source>
        <dbReference type="EMBL" id="NMW31604.1"/>
    </source>
</evidence>
<dbReference type="PROSITE" id="PS51257">
    <property type="entry name" value="PROKAR_LIPOPROTEIN"/>
    <property type="match status" value="1"/>
</dbReference>
<dbReference type="Gene3D" id="3.40.710.10">
    <property type="entry name" value="DD-peptidase/beta-lactamase superfamily"/>
    <property type="match status" value="1"/>
</dbReference>
<organism evidence="6 7">
    <name type="scientific">Pontixanthobacter rizhaonensis</name>
    <dbReference type="NCBI Taxonomy" id="2730337"/>
    <lineage>
        <taxon>Bacteria</taxon>
        <taxon>Pseudomonadati</taxon>
        <taxon>Pseudomonadota</taxon>
        <taxon>Alphaproteobacteria</taxon>
        <taxon>Sphingomonadales</taxon>
        <taxon>Erythrobacteraceae</taxon>
        <taxon>Pontixanthobacter</taxon>
    </lineage>
</organism>
<dbReference type="RefSeq" id="WP_170012154.1">
    <property type="nucleotide sequence ID" value="NZ_JABCRE010000002.1"/>
</dbReference>
<dbReference type="AlphaFoldDB" id="A0A848QKI2"/>
<dbReference type="GO" id="GO:0046677">
    <property type="term" value="P:response to antibiotic"/>
    <property type="evidence" value="ECO:0007669"/>
    <property type="project" value="InterPro"/>
</dbReference>
<dbReference type="InterPro" id="IPR000871">
    <property type="entry name" value="Beta-lactam_class-A"/>
</dbReference>
<dbReference type="EMBL" id="JABCRE010000002">
    <property type="protein sequence ID" value="NMW31604.1"/>
    <property type="molecule type" value="Genomic_DNA"/>
</dbReference>
<dbReference type="GO" id="GO:0008800">
    <property type="term" value="F:beta-lactamase activity"/>
    <property type="evidence" value="ECO:0007669"/>
    <property type="project" value="UniProtKB-EC"/>
</dbReference>
<feature type="chain" id="PRO_5032954643" description="beta-lactamase" evidence="4">
    <location>
        <begin position="21"/>
        <end position="385"/>
    </location>
</feature>
<keyword evidence="4" id="KW-0732">Signal</keyword>
<reference evidence="6 7" key="1">
    <citation type="submission" date="2020-04" db="EMBL/GenBank/DDBJ databases">
        <authorList>
            <person name="Liu A."/>
        </authorList>
    </citation>
    <scope>NUCLEOTIDE SEQUENCE [LARGE SCALE GENOMIC DNA]</scope>
    <source>
        <strain evidence="6 7">RZ02</strain>
    </source>
</reference>
<evidence type="ECO:0000256" key="3">
    <source>
        <dbReference type="ARBA" id="ARBA00012865"/>
    </source>
</evidence>
<gene>
    <name evidence="6" type="ORF">HKD42_05985</name>
</gene>
<dbReference type="GO" id="GO:0030655">
    <property type="term" value="P:beta-lactam antibiotic catabolic process"/>
    <property type="evidence" value="ECO:0007669"/>
    <property type="project" value="InterPro"/>
</dbReference>
<dbReference type="EC" id="3.5.2.6" evidence="3"/>
<dbReference type="Proteomes" id="UP000561181">
    <property type="component" value="Unassembled WGS sequence"/>
</dbReference>
<dbReference type="Pfam" id="PF13354">
    <property type="entry name" value="Beta-lactamase2"/>
    <property type="match status" value="1"/>
</dbReference>
<comment type="caution">
    <text evidence="6">The sequence shown here is derived from an EMBL/GenBank/DDBJ whole genome shotgun (WGS) entry which is preliminary data.</text>
</comment>
<evidence type="ECO:0000259" key="5">
    <source>
        <dbReference type="Pfam" id="PF13354"/>
    </source>
</evidence>
<evidence type="ECO:0000313" key="7">
    <source>
        <dbReference type="Proteomes" id="UP000561181"/>
    </source>
</evidence>
<feature type="domain" description="Beta-lactamase class A catalytic" evidence="5">
    <location>
        <begin position="72"/>
        <end position="338"/>
    </location>
</feature>
<evidence type="ECO:0000256" key="1">
    <source>
        <dbReference type="ARBA" id="ARBA00001526"/>
    </source>
</evidence>
<comment type="catalytic activity">
    <reaction evidence="1">
        <text>a beta-lactam + H2O = a substituted beta-amino acid</text>
        <dbReference type="Rhea" id="RHEA:20401"/>
        <dbReference type="ChEBI" id="CHEBI:15377"/>
        <dbReference type="ChEBI" id="CHEBI:35627"/>
        <dbReference type="ChEBI" id="CHEBI:140347"/>
        <dbReference type="EC" id="3.5.2.6"/>
    </reaction>
</comment>
<dbReference type="InterPro" id="IPR045155">
    <property type="entry name" value="Beta-lactam_cat"/>
</dbReference>